<evidence type="ECO:0000313" key="12">
    <source>
        <dbReference type="Proteomes" id="UP000007110"/>
    </source>
</evidence>
<name>A0A7M7P6N2_STRPU</name>
<dbReference type="SMART" id="SM00220">
    <property type="entry name" value="S_TKc"/>
    <property type="match status" value="1"/>
</dbReference>
<comment type="catalytic activity">
    <reaction evidence="7">
        <text>L-threonyl-[protein] + ATP = O-phospho-L-threonyl-[protein] + ADP + H(+)</text>
        <dbReference type="Rhea" id="RHEA:46608"/>
        <dbReference type="Rhea" id="RHEA-COMP:11060"/>
        <dbReference type="Rhea" id="RHEA-COMP:11605"/>
        <dbReference type="ChEBI" id="CHEBI:15378"/>
        <dbReference type="ChEBI" id="CHEBI:30013"/>
        <dbReference type="ChEBI" id="CHEBI:30616"/>
        <dbReference type="ChEBI" id="CHEBI:61977"/>
        <dbReference type="ChEBI" id="CHEBI:456216"/>
        <dbReference type="EC" id="2.7.11.1"/>
    </reaction>
</comment>
<keyword evidence="3" id="KW-0808">Transferase</keyword>
<feature type="region of interest" description="Disordered" evidence="9">
    <location>
        <begin position="212"/>
        <end position="313"/>
    </location>
</feature>
<evidence type="ECO:0000313" key="11">
    <source>
        <dbReference type="EnsemblMetazoa" id="XP_030846847"/>
    </source>
</evidence>
<keyword evidence="6" id="KW-0067">ATP-binding</keyword>
<evidence type="ECO:0000256" key="9">
    <source>
        <dbReference type="SAM" id="MobiDB-lite"/>
    </source>
</evidence>
<proteinExistence type="predicted"/>
<dbReference type="OMA" id="EMTRTNP"/>
<evidence type="ECO:0000256" key="8">
    <source>
        <dbReference type="ARBA" id="ARBA00048679"/>
    </source>
</evidence>
<evidence type="ECO:0000259" key="10">
    <source>
        <dbReference type="PROSITE" id="PS50011"/>
    </source>
</evidence>
<dbReference type="Pfam" id="PF00069">
    <property type="entry name" value="Pkinase"/>
    <property type="match status" value="1"/>
</dbReference>
<dbReference type="GeneID" id="583376"/>
<dbReference type="AlphaFoldDB" id="A0A7M7P6N2"/>
<accession>A0A7M7P6N2</accession>
<dbReference type="Gene3D" id="1.10.510.10">
    <property type="entry name" value="Transferase(Phosphotransferase) domain 1"/>
    <property type="match status" value="1"/>
</dbReference>
<dbReference type="OrthoDB" id="10016527at2759"/>
<dbReference type="EnsemblMetazoa" id="XM_030990987">
    <property type="protein sequence ID" value="XP_030846847"/>
    <property type="gene ID" value="LOC583376"/>
</dbReference>
<feature type="compositionally biased region" description="Basic and acidic residues" evidence="9">
    <location>
        <begin position="304"/>
        <end position="313"/>
    </location>
</feature>
<feature type="compositionally biased region" description="Polar residues" evidence="9">
    <location>
        <begin position="286"/>
        <end position="302"/>
    </location>
</feature>
<dbReference type="GO" id="GO:0046330">
    <property type="term" value="P:positive regulation of JNK cascade"/>
    <property type="evidence" value="ECO:0000318"/>
    <property type="project" value="GO_Central"/>
</dbReference>
<keyword evidence="4" id="KW-0547">Nucleotide-binding</keyword>
<dbReference type="Proteomes" id="UP000007110">
    <property type="component" value="Unassembled WGS sequence"/>
</dbReference>
<dbReference type="InterPro" id="IPR051234">
    <property type="entry name" value="TAO_STE20_kinase"/>
</dbReference>
<dbReference type="KEGG" id="spu:583376"/>
<feature type="region of interest" description="Disordered" evidence="9">
    <location>
        <begin position="427"/>
        <end position="480"/>
    </location>
</feature>
<comment type="catalytic activity">
    <reaction evidence="8">
        <text>L-seryl-[protein] + ATP = O-phospho-L-seryl-[protein] + ADP + H(+)</text>
        <dbReference type="Rhea" id="RHEA:17989"/>
        <dbReference type="Rhea" id="RHEA-COMP:9863"/>
        <dbReference type="Rhea" id="RHEA-COMP:11604"/>
        <dbReference type="ChEBI" id="CHEBI:15378"/>
        <dbReference type="ChEBI" id="CHEBI:29999"/>
        <dbReference type="ChEBI" id="CHEBI:30616"/>
        <dbReference type="ChEBI" id="CHEBI:83421"/>
        <dbReference type="ChEBI" id="CHEBI:456216"/>
        <dbReference type="EC" id="2.7.11.1"/>
    </reaction>
</comment>
<dbReference type="SUPFAM" id="SSF56112">
    <property type="entry name" value="Protein kinase-like (PK-like)"/>
    <property type="match status" value="1"/>
</dbReference>
<feature type="compositionally biased region" description="Basic and acidic residues" evidence="9">
    <location>
        <begin position="435"/>
        <end position="480"/>
    </location>
</feature>
<feature type="compositionally biased region" description="Polar residues" evidence="9">
    <location>
        <begin position="557"/>
        <end position="569"/>
    </location>
</feature>
<dbReference type="GO" id="GO:0005737">
    <property type="term" value="C:cytoplasm"/>
    <property type="evidence" value="ECO:0000318"/>
    <property type="project" value="GO_Central"/>
</dbReference>
<evidence type="ECO:0000256" key="3">
    <source>
        <dbReference type="ARBA" id="ARBA00022679"/>
    </source>
</evidence>
<sequence>MLALNFYGADYDSNSIITACSPFRDLTELRIDWQKTLDPAEFCRAVETSCPRLHKLSLSRIELGNKKATEIIQSMKTHPHLTIIEMAPEVILAMDEGQYDGKVDVWSLGITCIELAERKPPLFNMNAMSALYHIAQNDPPSLSTSGWNQCFHDFIKACLAKEPDSRPSARHLLQLEFVTRDRPNNTLIDLIEKTRKVVRGMDNKNVGRIAQLFKGNSNRPNDDQEASTDDQPSGDSFDPSEPTDSMSSINDRSENNSESGSVNSIQPPSDGSAENSQMRNERLPSDSFNFSASLTSETTPENPFTRDDSYRENFKTIRPTSVVTRQMKEHENEQRQQFSGYKRMRRQHQKQIQQLETKLKQEMDELRDKLDKEFNQCVQANVKELDKLLGRHTTDLEKKEKAAATEEKKLLKTITSQNESELKAFQLKQKKDYKHNKEQMRKELDSTPKKEHEARMRLHKESLHQEQQRAENDLQERQNQKLDKEMRKLKGKLLLSKQTIEQDQLREELHRRQVMKEMEHVMALRHHEQMQSIEYRHTKQIQSLRSEQMERQFSTELTNQAEYNKTAQQDLRKKHSLEAKQQPKELKAKEKKIERQYRAVCKTQMLQFKALQQQVLQTMPREKHKQFIKKMKEEQTRKMAILGEQYRLSIQEINISVSVKLDKSQEQECNVLQDRLRQEMDLLHAYQSKTRLQQEAQHHKEIKELEERVSIRRARLELKIEEDSAKLEGEKTDRKRKLFDRHKRETAEFNREMSSHGLEQLSINDIKQQVFGGSRPLSMIETSNNSSPRNVRRENSFSSSFT</sequence>
<evidence type="ECO:0000256" key="2">
    <source>
        <dbReference type="ARBA" id="ARBA00022527"/>
    </source>
</evidence>
<dbReference type="RefSeq" id="XP_030846847.1">
    <property type="nucleotide sequence ID" value="XM_030990987.1"/>
</dbReference>
<organism evidence="11 12">
    <name type="scientific">Strongylocentrotus purpuratus</name>
    <name type="common">Purple sea urchin</name>
    <dbReference type="NCBI Taxonomy" id="7668"/>
    <lineage>
        <taxon>Eukaryota</taxon>
        <taxon>Metazoa</taxon>
        <taxon>Echinodermata</taxon>
        <taxon>Eleutherozoa</taxon>
        <taxon>Echinozoa</taxon>
        <taxon>Echinoidea</taxon>
        <taxon>Euechinoidea</taxon>
        <taxon>Echinacea</taxon>
        <taxon>Camarodonta</taxon>
        <taxon>Echinidea</taxon>
        <taxon>Strongylocentrotidae</taxon>
        <taxon>Strongylocentrotus</taxon>
    </lineage>
</organism>
<dbReference type="InterPro" id="IPR000719">
    <property type="entry name" value="Prot_kinase_dom"/>
</dbReference>
<evidence type="ECO:0000256" key="6">
    <source>
        <dbReference type="ARBA" id="ARBA00022840"/>
    </source>
</evidence>
<dbReference type="PANTHER" id="PTHR47167">
    <property type="entry name" value="SERINE/THREONINE-PROTEIN KINASE TAO1-LIKE PROTEIN"/>
    <property type="match status" value="1"/>
</dbReference>
<dbReference type="PROSITE" id="PS50011">
    <property type="entry name" value="PROTEIN_KINASE_DOM"/>
    <property type="match status" value="1"/>
</dbReference>
<dbReference type="GO" id="GO:0005524">
    <property type="term" value="F:ATP binding"/>
    <property type="evidence" value="ECO:0007669"/>
    <property type="project" value="UniProtKB-KW"/>
</dbReference>
<keyword evidence="12" id="KW-1185">Reference proteome</keyword>
<feature type="compositionally biased region" description="Polar residues" evidence="9">
    <location>
        <begin position="780"/>
        <end position="789"/>
    </location>
</feature>
<dbReference type="InterPro" id="IPR011009">
    <property type="entry name" value="Kinase-like_dom_sf"/>
</dbReference>
<feature type="compositionally biased region" description="Basic and acidic residues" evidence="9">
    <location>
        <begin position="576"/>
        <end position="589"/>
    </location>
</feature>
<dbReference type="EC" id="2.7.11.1" evidence="1"/>
<feature type="region of interest" description="Disordered" evidence="9">
    <location>
        <begin position="774"/>
        <end position="802"/>
    </location>
</feature>
<dbReference type="PANTHER" id="PTHR47167:SF4">
    <property type="entry name" value="SERINE_THREONINE-PROTEIN KINASE TAO"/>
    <property type="match status" value="1"/>
</dbReference>
<evidence type="ECO:0000256" key="4">
    <source>
        <dbReference type="ARBA" id="ARBA00022741"/>
    </source>
</evidence>
<feature type="region of interest" description="Disordered" evidence="9">
    <location>
        <begin position="326"/>
        <end position="350"/>
    </location>
</feature>
<dbReference type="InParanoid" id="A0A7M7P6N2"/>
<reference evidence="12" key="1">
    <citation type="submission" date="2015-02" db="EMBL/GenBank/DDBJ databases">
        <title>Genome sequencing for Strongylocentrotus purpuratus.</title>
        <authorList>
            <person name="Murali S."/>
            <person name="Liu Y."/>
            <person name="Vee V."/>
            <person name="English A."/>
            <person name="Wang M."/>
            <person name="Skinner E."/>
            <person name="Han Y."/>
            <person name="Muzny D.M."/>
            <person name="Worley K.C."/>
            <person name="Gibbs R.A."/>
        </authorList>
    </citation>
    <scope>NUCLEOTIDE SEQUENCE</scope>
</reference>
<keyword evidence="2" id="KW-0723">Serine/threonine-protein kinase</keyword>
<evidence type="ECO:0000256" key="7">
    <source>
        <dbReference type="ARBA" id="ARBA00047899"/>
    </source>
</evidence>
<protein>
    <recommendedName>
        <fullName evidence="1">non-specific serine/threonine protein kinase</fullName>
        <ecNumber evidence="1">2.7.11.1</ecNumber>
    </recommendedName>
</protein>
<evidence type="ECO:0000256" key="1">
    <source>
        <dbReference type="ARBA" id="ARBA00012513"/>
    </source>
</evidence>
<feature type="compositionally biased region" description="Polar residues" evidence="9">
    <location>
        <begin position="265"/>
        <end position="278"/>
    </location>
</feature>
<dbReference type="FunCoup" id="A0A7M7P6N2">
    <property type="interactions" value="1051"/>
</dbReference>
<keyword evidence="5" id="KW-0418">Kinase</keyword>
<dbReference type="GO" id="GO:0004674">
    <property type="term" value="F:protein serine/threonine kinase activity"/>
    <property type="evidence" value="ECO:0000318"/>
    <property type="project" value="GO_Central"/>
</dbReference>
<evidence type="ECO:0000256" key="5">
    <source>
        <dbReference type="ARBA" id="ARBA00022777"/>
    </source>
</evidence>
<feature type="region of interest" description="Disordered" evidence="9">
    <location>
        <begin position="557"/>
        <end position="589"/>
    </location>
</feature>
<dbReference type="GO" id="GO:0032874">
    <property type="term" value="P:positive regulation of stress-activated MAPK cascade"/>
    <property type="evidence" value="ECO:0000318"/>
    <property type="project" value="GO_Central"/>
</dbReference>
<reference evidence="11" key="2">
    <citation type="submission" date="2021-01" db="UniProtKB">
        <authorList>
            <consortium name="EnsemblMetazoa"/>
        </authorList>
    </citation>
    <scope>IDENTIFICATION</scope>
</reference>
<feature type="domain" description="Protein kinase" evidence="10">
    <location>
        <begin position="1"/>
        <end position="178"/>
    </location>
</feature>